<evidence type="ECO:0000256" key="1">
    <source>
        <dbReference type="SAM" id="MobiDB-lite"/>
    </source>
</evidence>
<accession>A0A2N5RTZ5</accession>
<dbReference type="Pfam" id="PF13976">
    <property type="entry name" value="gag_pre-integrs"/>
    <property type="match status" value="1"/>
</dbReference>
<feature type="domain" description="GAG-pre-integrase" evidence="2">
    <location>
        <begin position="231"/>
        <end position="302"/>
    </location>
</feature>
<sequence>MNEERVSLAKVVTALKQEAYRQKSRHKDTPTPASASVAKSNKPSSKPADQQPPRTRFCTSAKKRAIPSATFVERGRTSAAPLGGASFGADTESDFSGSELKVTTGNVTCSLSAFGAVKSTGDANLDSGCLMSTTPDISSVQNPRPDHTPVRLADHSVVEATHLGTMSLPIDGDTPIKSLVVQSLHKPLVSIANLCNADLTVVFTKSSCNIYSTSGFKPHGKLAGRGYRRGNLYYLPEEPVSSESVSSSIVSVFDNTLLGYHHCFSHIGLRALKTLLREHKITPSDMNEIAVQQCPTCVQSKMHRTAFKSRSAYRSNAPGQLIHSDVGS</sequence>
<evidence type="ECO:0000313" key="3">
    <source>
        <dbReference type="EMBL" id="PLW04460.1"/>
    </source>
</evidence>
<evidence type="ECO:0000259" key="2">
    <source>
        <dbReference type="Pfam" id="PF13976"/>
    </source>
</evidence>
<proteinExistence type="predicted"/>
<dbReference type="AlphaFoldDB" id="A0A2N5RTZ5"/>
<dbReference type="PANTHER" id="PTHR33246">
    <property type="entry name" value="CCHC-TYPE DOMAIN-CONTAINING PROTEIN"/>
    <property type="match status" value="1"/>
</dbReference>
<dbReference type="PANTHER" id="PTHR33246:SF51">
    <property type="entry name" value="MYB_SANT-LIKE DOMAIN-CONTAINING PROTEIN"/>
    <property type="match status" value="1"/>
</dbReference>
<protein>
    <recommendedName>
        <fullName evidence="2">GAG-pre-integrase domain-containing protein</fullName>
    </recommendedName>
</protein>
<name>A0A2N5RTZ5_9BASI</name>
<organism evidence="3 4">
    <name type="scientific">Puccinia coronata f. sp. avenae</name>
    <dbReference type="NCBI Taxonomy" id="200324"/>
    <lineage>
        <taxon>Eukaryota</taxon>
        <taxon>Fungi</taxon>
        <taxon>Dikarya</taxon>
        <taxon>Basidiomycota</taxon>
        <taxon>Pucciniomycotina</taxon>
        <taxon>Pucciniomycetes</taxon>
        <taxon>Pucciniales</taxon>
        <taxon>Pucciniaceae</taxon>
        <taxon>Puccinia</taxon>
    </lineage>
</organism>
<dbReference type="InterPro" id="IPR025724">
    <property type="entry name" value="GAG-pre-integrase_dom"/>
</dbReference>
<dbReference type="EMBL" id="PGCI01001562">
    <property type="protein sequence ID" value="PLW04460.1"/>
    <property type="molecule type" value="Genomic_DNA"/>
</dbReference>
<dbReference type="Proteomes" id="UP000235392">
    <property type="component" value="Unassembled WGS sequence"/>
</dbReference>
<reference evidence="3 4" key="1">
    <citation type="submission" date="2017-11" db="EMBL/GenBank/DDBJ databases">
        <title>De novo assembly and phasing of dikaryotic genomes from two isolates of Puccinia coronata f. sp. avenae, the causal agent of oat crown rust.</title>
        <authorList>
            <person name="Miller M.E."/>
            <person name="Zhang Y."/>
            <person name="Omidvar V."/>
            <person name="Sperschneider J."/>
            <person name="Schwessinger B."/>
            <person name="Raley C."/>
            <person name="Palmer J.M."/>
            <person name="Garnica D."/>
            <person name="Upadhyaya N."/>
            <person name="Rathjen J."/>
            <person name="Taylor J.M."/>
            <person name="Park R.F."/>
            <person name="Dodds P.N."/>
            <person name="Hirsch C.D."/>
            <person name="Kianian S.F."/>
            <person name="Figueroa M."/>
        </authorList>
    </citation>
    <scope>NUCLEOTIDE SEQUENCE [LARGE SCALE GENOMIC DNA]</scope>
    <source>
        <strain evidence="3">12SD80</strain>
    </source>
</reference>
<comment type="caution">
    <text evidence="3">The sequence shown here is derived from an EMBL/GenBank/DDBJ whole genome shotgun (WGS) entry which is preliminary data.</text>
</comment>
<gene>
    <name evidence="3" type="ORF">PCASD_26608</name>
</gene>
<feature type="compositionally biased region" description="Polar residues" evidence="1">
    <location>
        <begin position="31"/>
        <end position="48"/>
    </location>
</feature>
<evidence type="ECO:0000313" key="4">
    <source>
        <dbReference type="Proteomes" id="UP000235392"/>
    </source>
</evidence>
<feature type="region of interest" description="Disordered" evidence="1">
    <location>
        <begin position="17"/>
        <end position="91"/>
    </location>
</feature>